<reference evidence="1" key="2">
    <citation type="submission" date="2025-08" db="UniProtKB">
        <authorList>
            <consortium name="Ensembl"/>
        </authorList>
    </citation>
    <scope>IDENTIFICATION</scope>
</reference>
<reference evidence="1" key="3">
    <citation type="submission" date="2025-09" db="UniProtKB">
        <authorList>
            <consortium name="Ensembl"/>
        </authorList>
    </citation>
    <scope>IDENTIFICATION</scope>
</reference>
<name>A0A7N4PPD7_SARHA</name>
<evidence type="ECO:0000313" key="1">
    <source>
        <dbReference type="Ensembl" id="ENSSHAP00000040478.1"/>
    </source>
</evidence>
<dbReference type="AlphaFoldDB" id="A0A7N4PPD7"/>
<dbReference type="Proteomes" id="UP000007648">
    <property type="component" value="Unassembled WGS sequence"/>
</dbReference>
<keyword evidence="2" id="KW-1185">Reference proteome</keyword>
<protein>
    <submittedName>
        <fullName evidence="1">Uncharacterized protein</fullName>
    </submittedName>
</protein>
<proteinExistence type="predicted"/>
<dbReference type="InParanoid" id="A0A7N4PPD7"/>
<sequence>MGVWKKYKIKGIGRLDHSSRAVNREEFKNSMSLSFFLAFQLIFYEISIVFCKEEYTDNCALEWSSNFHYTAAPGLKLQRQL</sequence>
<dbReference type="Ensembl" id="ENSSHAT00000037328.1">
    <property type="protein sequence ID" value="ENSSHAP00000040478.1"/>
    <property type="gene ID" value="ENSSHAG00000021071.1"/>
</dbReference>
<organism evidence="1 2">
    <name type="scientific">Sarcophilus harrisii</name>
    <name type="common">Tasmanian devil</name>
    <name type="synonym">Sarcophilus laniarius</name>
    <dbReference type="NCBI Taxonomy" id="9305"/>
    <lineage>
        <taxon>Eukaryota</taxon>
        <taxon>Metazoa</taxon>
        <taxon>Chordata</taxon>
        <taxon>Craniata</taxon>
        <taxon>Vertebrata</taxon>
        <taxon>Euteleostomi</taxon>
        <taxon>Mammalia</taxon>
        <taxon>Metatheria</taxon>
        <taxon>Dasyuromorphia</taxon>
        <taxon>Dasyuridae</taxon>
        <taxon>Sarcophilus</taxon>
    </lineage>
</organism>
<reference evidence="1 2" key="1">
    <citation type="journal article" date="2011" name="Proc. Natl. Acad. Sci. U.S.A.">
        <title>Genetic diversity and population structure of the endangered marsupial Sarcophilus harrisii (Tasmanian devil).</title>
        <authorList>
            <person name="Miller W."/>
            <person name="Hayes V.M."/>
            <person name="Ratan A."/>
            <person name="Petersen D.C."/>
            <person name="Wittekindt N.E."/>
            <person name="Miller J."/>
            <person name="Walenz B."/>
            <person name="Knight J."/>
            <person name="Qi J."/>
            <person name="Zhao F."/>
            <person name="Wang Q."/>
            <person name="Bedoya-Reina O.C."/>
            <person name="Katiyar N."/>
            <person name="Tomsho L.P."/>
            <person name="Kasson L.M."/>
            <person name="Hardie R.A."/>
            <person name="Woodbridge P."/>
            <person name="Tindall E.A."/>
            <person name="Bertelsen M.F."/>
            <person name="Dixon D."/>
            <person name="Pyecroft S."/>
            <person name="Helgen K.M."/>
            <person name="Lesk A.M."/>
            <person name="Pringle T.H."/>
            <person name="Patterson N."/>
            <person name="Zhang Y."/>
            <person name="Kreiss A."/>
            <person name="Woods G.M."/>
            <person name="Jones M.E."/>
            <person name="Schuster S.C."/>
        </authorList>
    </citation>
    <scope>NUCLEOTIDE SEQUENCE [LARGE SCALE GENOMIC DNA]</scope>
</reference>
<accession>A0A7N4PPD7</accession>
<evidence type="ECO:0000313" key="2">
    <source>
        <dbReference type="Proteomes" id="UP000007648"/>
    </source>
</evidence>